<reference evidence="3" key="5">
    <citation type="submission" date="2018-04" db="UniProtKB">
        <authorList>
            <consortium name="EnsemblFungi"/>
        </authorList>
    </citation>
    <scope>IDENTIFICATION</scope>
    <source>
        <strain evidence="3">R3-111a-1</strain>
    </source>
</reference>
<accession>J3NUQ7</accession>
<dbReference type="HOGENOM" id="CLU_146182_0_0_1"/>
<gene>
    <name evidence="3" type="primary">20345471</name>
    <name evidence="2" type="ORF">GGTG_05013</name>
</gene>
<name>J3NUQ7_GAET3</name>
<feature type="region of interest" description="Disordered" evidence="1">
    <location>
        <begin position="101"/>
        <end position="137"/>
    </location>
</feature>
<dbReference type="VEuPathDB" id="FungiDB:GGTG_05013"/>
<dbReference type="AlphaFoldDB" id="J3NUQ7"/>
<dbReference type="EnsemblFungi" id="EJT79931">
    <property type="protein sequence ID" value="EJT79931"/>
    <property type="gene ID" value="GGTG_05013"/>
</dbReference>
<keyword evidence="4" id="KW-1185">Reference proteome</keyword>
<dbReference type="eggNOG" id="ENOG502SQVE">
    <property type="taxonomic scope" value="Eukaryota"/>
</dbReference>
<protein>
    <submittedName>
        <fullName evidence="2 3">Uncharacterized protein</fullName>
    </submittedName>
</protein>
<evidence type="ECO:0000313" key="2">
    <source>
        <dbReference type="EMBL" id="EJT79931.1"/>
    </source>
</evidence>
<reference evidence="2" key="2">
    <citation type="submission" date="2010-07" db="EMBL/GenBank/DDBJ databases">
        <authorList>
            <consortium name="The Broad Institute Genome Sequencing Platform"/>
            <consortium name="Broad Institute Genome Sequencing Center for Infectious Disease"/>
            <person name="Ma L.-J."/>
            <person name="Dead R."/>
            <person name="Young S."/>
            <person name="Zeng Q."/>
            <person name="Koehrsen M."/>
            <person name="Alvarado L."/>
            <person name="Berlin A."/>
            <person name="Chapman S.B."/>
            <person name="Chen Z."/>
            <person name="Freedman E."/>
            <person name="Gellesch M."/>
            <person name="Goldberg J."/>
            <person name="Griggs A."/>
            <person name="Gujja S."/>
            <person name="Heilman E.R."/>
            <person name="Heiman D."/>
            <person name="Hepburn T."/>
            <person name="Howarth C."/>
            <person name="Jen D."/>
            <person name="Larson L."/>
            <person name="Mehta T."/>
            <person name="Neiman D."/>
            <person name="Pearson M."/>
            <person name="Roberts A."/>
            <person name="Saif S."/>
            <person name="Shea T."/>
            <person name="Shenoy N."/>
            <person name="Sisk P."/>
            <person name="Stolte C."/>
            <person name="Sykes S."/>
            <person name="Walk T."/>
            <person name="White J."/>
            <person name="Yandava C."/>
            <person name="Haas B."/>
            <person name="Nusbaum C."/>
            <person name="Birren B."/>
        </authorList>
    </citation>
    <scope>NUCLEOTIDE SEQUENCE</scope>
    <source>
        <strain evidence="2">R3-111a-1</strain>
    </source>
</reference>
<reference evidence="3" key="4">
    <citation type="journal article" date="2015" name="G3 (Bethesda)">
        <title>Genome sequences of three phytopathogenic species of the Magnaporthaceae family of fungi.</title>
        <authorList>
            <person name="Okagaki L.H."/>
            <person name="Nunes C.C."/>
            <person name="Sailsbery J."/>
            <person name="Clay B."/>
            <person name="Brown D."/>
            <person name="John T."/>
            <person name="Oh Y."/>
            <person name="Young N."/>
            <person name="Fitzgerald M."/>
            <person name="Haas B.J."/>
            <person name="Zeng Q."/>
            <person name="Young S."/>
            <person name="Adiconis X."/>
            <person name="Fan L."/>
            <person name="Levin J.Z."/>
            <person name="Mitchell T.K."/>
            <person name="Okubara P.A."/>
            <person name="Farman M.L."/>
            <person name="Kohn L.M."/>
            <person name="Birren B."/>
            <person name="Ma L.-J."/>
            <person name="Dean R.A."/>
        </authorList>
    </citation>
    <scope>NUCLEOTIDE SEQUENCE</scope>
    <source>
        <strain evidence="3">R3-111a-1</strain>
    </source>
</reference>
<proteinExistence type="predicted"/>
<dbReference type="OrthoDB" id="4955540at2759"/>
<dbReference type="GeneID" id="20345471"/>
<evidence type="ECO:0000256" key="1">
    <source>
        <dbReference type="SAM" id="MobiDB-lite"/>
    </source>
</evidence>
<dbReference type="RefSeq" id="XP_009221076.1">
    <property type="nucleotide sequence ID" value="XM_009222812.1"/>
</dbReference>
<sequence length="137" mass="15447">MSTINIVKYYFYKAIVPAKPELVSQYVALAYQTAKDRHIYPKAILIRSHLHRSTYVKGQRVSDPNGLHLTVSFKDENGVTTETHVSSHGYVKDKTDTVINKAVHTNPKADTTPRGTPKPGQARKVVWPDDSELFQEP</sequence>
<evidence type="ECO:0000313" key="3">
    <source>
        <dbReference type="EnsemblFungi" id="EJT79931"/>
    </source>
</evidence>
<evidence type="ECO:0000313" key="4">
    <source>
        <dbReference type="Proteomes" id="UP000006039"/>
    </source>
</evidence>
<organism evidence="2">
    <name type="scientific">Gaeumannomyces tritici (strain R3-111a-1)</name>
    <name type="common">Wheat and barley take-all root rot fungus</name>
    <name type="synonym">Gaeumannomyces graminis var. tritici</name>
    <dbReference type="NCBI Taxonomy" id="644352"/>
    <lineage>
        <taxon>Eukaryota</taxon>
        <taxon>Fungi</taxon>
        <taxon>Dikarya</taxon>
        <taxon>Ascomycota</taxon>
        <taxon>Pezizomycotina</taxon>
        <taxon>Sordariomycetes</taxon>
        <taxon>Sordariomycetidae</taxon>
        <taxon>Magnaporthales</taxon>
        <taxon>Magnaporthaceae</taxon>
        <taxon>Gaeumannomyces</taxon>
    </lineage>
</organism>
<dbReference type="Proteomes" id="UP000006039">
    <property type="component" value="Unassembled WGS sequence"/>
</dbReference>
<reference evidence="2" key="3">
    <citation type="submission" date="2010-09" db="EMBL/GenBank/DDBJ databases">
        <title>Annotation of Gaeumannomyces graminis var. tritici R3-111a-1.</title>
        <authorList>
            <consortium name="The Broad Institute Genome Sequencing Platform"/>
            <person name="Ma L.-J."/>
            <person name="Dead R."/>
            <person name="Young S.K."/>
            <person name="Zeng Q."/>
            <person name="Gargeya S."/>
            <person name="Fitzgerald M."/>
            <person name="Haas B."/>
            <person name="Abouelleil A."/>
            <person name="Alvarado L."/>
            <person name="Arachchi H.M."/>
            <person name="Berlin A."/>
            <person name="Brown A."/>
            <person name="Chapman S.B."/>
            <person name="Chen Z."/>
            <person name="Dunbar C."/>
            <person name="Freedman E."/>
            <person name="Gearin G."/>
            <person name="Gellesch M."/>
            <person name="Goldberg J."/>
            <person name="Griggs A."/>
            <person name="Gujja S."/>
            <person name="Heiman D."/>
            <person name="Howarth C."/>
            <person name="Larson L."/>
            <person name="Lui A."/>
            <person name="MacDonald P.J.P."/>
            <person name="Mehta T."/>
            <person name="Montmayeur A."/>
            <person name="Murphy C."/>
            <person name="Neiman D."/>
            <person name="Pearson M."/>
            <person name="Priest M."/>
            <person name="Roberts A."/>
            <person name="Saif S."/>
            <person name="Shea T."/>
            <person name="Shenoy N."/>
            <person name="Sisk P."/>
            <person name="Stolte C."/>
            <person name="Sykes S."/>
            <person name="Yandava C."/>
            <person name="Wortman J."/>
            <person name="Nusbaum C."/>
            <person name="Birren B."/>
        </authorList>
    </citation>
    <scope>NUCLEOTIDE SEQUENCE</scope>
    <source>
        <strain evidence="2">R3-111a-1</strain>
    </source>
</reference>
<dbReference type="EMBL" id="GL385396">
    <property type="protein sequence ID" value="EJT79931.1"/>
    <property type="molecule type" value="Genomic_DNA"/>
</dbReference>
<reference evidence="4" key="1">
    <citation type="submission" date="2010-07" db="EMBL/GenBank/DDBJ databases">
        <title>The genome sequence of Gaeumannomyces graminis var. tritici strain R3-111a-1.</title>
        <authorList>
            <consortium name="The Broad Institute Genome Sequencing Platform"/>
            <person name="Ma L.-J."/>
            <person name="Dead R."/>
            <person name="Young S."/>
            <person name="Zeng Q."/>
            <person name="Koehrsen M."/>
            <person name="Alvarado L."/>
            <person name="Berlin A."/>
            <person name="Chapman S.B."/>
            <person name="Chen Z."/>
            <person name="Freedman E."/>
            <person name="Gellesch M."/>
            <person name="Goldberg J."/>
            <person name="Griggs A."/>
            <person name="Gujja S."/>
            <person name="Heilman E.R."/>
            <person name="Heiman D."/>
            <person name="Hepburn T."/>
            <person name="Howarth C."/>
            <person name="Jen D."/>
            <person name="Larson L."/>
            <person name="Mehta T."/>
            <person name="Neiman D."/>
            <person name="Pearson M."/>
            <person name="Roberts A."/>
            <person name="Saif S."/>
            <person name="Shea T."/>
            <person name="Shenoy N."/>
            <person name="Sisk P."/>
            <person name="Stolte C."/>
            <person name="Sykes S."/>
            <person name="Walk T."/>
            <person name="White J."/>
            <person name="Yandava C."/>
            <person name="Haas B."/>
            <person name="Nusbaum C."/>
            <person name="Birren B."/>
        </authorList>
    </citation>
    <scope>NUCLEOTIDE SEQUENCE [LARGE SCALE GENOMIC DNA]</scope>
    <source>
        <strain evidence="4">R3-111a-1</strain>
    </source>
</reference>